<dbReference type="SUPFAM" id="SSF55797">
    <property type="entry name" value="PR-1-like"/>
    <property type="match status" value="1"/>
</dbReference>
<dbReference type="AlphaFoldDB" id="A0A5K3FXG6"/>
<evidence type="ECO:0000313" key="2">
    <source>
        <dbReference type="WBParaSite" id="MCU_012617-RA"/>
    </source>
</evidence>
<reference evidence="2" key="1">
    <citation type="submission" date="2019-11" db="UniProtKB">
        <authorList>
            <consortium name="WormBaseParasite"/>
        </authorList>
    </citation>
    <scope>IDENTIFICATION</scope>
</reference>
<name>A0A5K3FXG6_MESCO</name>
<evidence type="ECO:0000259" key="1">
    <source>
        <dbReference type="SMART" id="SM00198"/>
    </source>
</evidence>
<protein>
    <submittedName>
        <fullName evidence="2">SCP domain-containing protein</fullName>
    </submittedName>
</protein>
<feature type="domain" description="SCP" evidence="1">
    <location>
        <begin position="25"/>
        <end position="145"/>
    </location>
</feature>
<dbReference type="Gene3D" id="3.40.33.10">
    <property type="entry name" value="CAP"/>
    <property type="match status" value="1"/>
</dbReference>
<dbReference type="WBParaSite" id="MCU_012617-RA">
    <property type="protein sequence ID" value="MCU_012617-RA"/>
    <property type="gene ID" value="MCU_012617"/>
</dbReference>
<accession>A0A5K3FXG6</accession>
<organism evidence="2">
    <name type="scientific">Mesocestoides corti</name>
    <name type="common">Flatworm</name>
    <dbReference type="NCBI Taxonomy" id="53468"/>
    <lineage>
        <taxon>Eukaryota</taxon>
        <taxon>Metazoa</taxon>
        <taxon>Spiralia</taxon>
        <taxon>Lophotrochozoa</taxon>
        <taxon>Platyhelminthes</taxon>
        <taxon>Cestoda</taxon>
        <taxon>Eucestoda</taxon>
        <taxon>Cyclophyllidea</taxon>
        <taxon>Mesocestoididae</taxon>
        <taxon>Mesocestoides</taxon>
    </lineage>
</organism>
<dbReference type="InterPro" id="IPR014044">
    <property type="entry name" value="CAP_dom"/>
</dbReference>
<dbReference type="Pfam" id="PF00188">
    <property type="entry name" value="CAP"/>
    <property type="match status" value="1"/>
</dbReference>
<dbReference type="SMART" id="SM00198">
    <property type="entry name" value="SCP"/>
    <property type="match status" value="1"/>
</dbReference>
<proteinExistence type="predicted"/>
<sequence>MGKAVWRRIAILAECECNITLPTTTERTQIVEMFTAVRENVTPPASHMNMLSYSNEMQKVAADWVSKCLFWYPNFNAINMILQDTKDFQNHFQTASFYANQAKNYNYDNNTCKGNCRYYKLMVWENSTEVGCAYNECPGKNNKKE</sequence>
<dbReference type="InterPro" id="IPR035940">
    <property type="entry name" value="CAP_sf"/>
</dbReference>